<sequence length="187" mass="20503">MHRPFLTALAALLIFAGPIQAHVIGGAIVRQSGNGSFQILDTSQPFSVGQDTFNTDHLYAFDEDQDIVLVEPVRVDIGIGQNFIRAGTRVASHYVFFDSLSGVHIGYVDFDATILGIAAQQDTMAATDYLSNNAVDYISTHMRGLEAGDQVWIDPEDPRRLWVYWAGSSPGDYIRVFTSAGEADMLM</sequence>
<dbReference type="AlphaFoldDB" id="A0A2R8ADB1"/>
<evidence type="ECO:0000313" key="3">
    <source>
        <dbReference type="Proteomes" id="UP000244932"/>
    </source>
</evidence>
<gene>
    <name evidence="2" type="ORF">POI8812_02561</name>
</gene>
<keyword evidence="1" id="KW-0732">Signal</keyword>
<reference evidence="2 3" key="1">
    <citation type="submission" date="2018-03" db="EMBL/GenBank/DDBJ databases">
        <authorList>
            <person name="Keele B.F."/>
        </authorList>
    </citation>
    <scope>NUCLEOTIDE SEQUENCE [LARGE SCALE GENOMIC DNA]</scope>
    <source>
        <strain evidence="2 3">CeCT 8812</strain>
    </source>
</reference>
<evidence type="ECO:0000256" key="1">
    <source>
        <dbReference type="SAM" id="SignalP"/>
    </source>
</evidence>
<keyword evidence="3" id="KW-1185">Reference proteome</keyword>
<proteinExistence type="predicted"/>
<feature type="chain" id="PRO_5015306400" evidence="1">
    <location>
        <begin position="22"/>
        <end position="187"/>
    </location>
</feature>
<dbReference type="Proteomes" id="UP000244932">
    <property type="component" value="Unassembled WGS sequence"/>
</dbReference>
<dbReference type="RefSeq" id="WP_108782935.1">
    <property type="nucleotide sequence ID" value="NZ_OMKW01000003.1"/>
</dbReference>
<organism evidence="2 3">
    <name type="scientific">Pontivivens insulae</name>
    <dbReference type="NCBI Taxonomy" id="1639689"/>
    <lineage>
        <taxon>Bacteria</taxon>
        <taxon>Pseudomonadati</taxon>
        <taxon>Pseudomonadota</taxon>
        <taxon>Alphaproteobacteria</taxon>
        <taxon>Rhodobacterales</taxon>
        <taxon>Paracoccaceae</taxon>
        <taxon>Pontivivens</taxon>
    </lineage>
</organism>
<evidence type="ECO:0000313" key="2">
    <source>
        <dbReference type="EMBL" id="SPF30226.1"/>
    </source>
</evidence>
<name>A0A2R8ADB1_9RHOB</name>
<dbReference type="OrthoDB" id="7676189at2"/>
<feature type="signal peptide" evidence="1">
    <location>
        <begin position="1"/>
        <end position="21"/>
    </location>
</feature>
<accession>A0A2R8ADB1</accession>
<dbReference type="EMBL" id="OMKW01000003">
    <property type="protein sequence ID" value="SPF30226.1"/>
    <property type="molecule type" value="Genomic_DNA"/>
</dbReference>
<protein>
    <submittedName>
        <fullName evidence="2">Uncharacterized protein</fullName>
    </submittedName>
</protein>